<dbReference type="Gene3D" id="3.90.550.10">
    <property type="entry name" value="Spore Coat Polysaccharide Biosynthesis Protein SpsA, Chain A"/>
    <property type="match status" value="1"/>
</dbReference>
<dbReference type="InterPro" id="IPR016024">
    <property type="entry name" value="ARM-type_fold"/>
</dbReference>
<dbReference type="GeneID" id="63722532"/>
<dbReference type="OrthoDB" id="10009520at2759"/>
<evidence type="ECO:0000256" key="5">
    <source>
        <dbReference type="ARBA" id="ARBA00022540"/>
    </source>
</evidence>
<evidence type="ECO:0000256" key="11">
    <source>
        <dbReference type="ARBA" id="ARBA00046432"/>
    </source>
</evidence>
<evidence type="ECO:0000256" key="8">
    <source>
        <dbReference type="ARBA" id="ARBA00031190"/>
    </source>
</evidence>
<dbReference type="InterPro" id="IPR056764">
    <property type="entry name" value="LbH_EIF2B3/5"/>
</dbReference>
<accession>A0A1L9PM31</accession>
<evidence type="ECO:0000256" key="3">
    <source>
        <dbReference type="ARBA" id="ARBA00018601"/>
    </source>
</evidence>
<dbReference type="CDD" id="cd11558">
    <property type="entry name" value="W2_eIF2B_epsilon"/>
    <property type="match status" value="1"/>
</dbReference>
<name>A0A1L9PM31_ASPVE</name>
<dbReference type="InterPro" id="IPR035543">
    <property type="entry name" value="eIF-2B_epsilon_N"/>
</dbReference>
<dbReference type="SUPFAM" id="SSF48371">
    <property type="entry name" value="ARM repeat"/>
    <property type="match status" value="1"/>
</dbReference>
<evidence type="ECO:0000256" key="10">
    <source>
        <dbReference type="ARBA" id="ARBA00044345"/>
    </source>
</evidence>
<evidence type="ECO:0000256" key="6">
    <source>
        <dbReference type="ARBA" id="ARBA00022917"/>
    </source>
</evidence>
<dbReference type="SMART" id="SM00515">
    <property type="entry name" value="eIF5C"/>
    <property type="match status" value="1"/>
</dbReference>
<evidence type="ECO:0000256" key="2">
    <source>
        <dbReference type="ARBA" id="ARBA00007878"/>
    </source>
</evidence>
<sequence length="702" mass="78191">MAPKKGGGANKPRGNATEEVEETLQAVILADTFETRFEPFTLDKPRCLLPLANTPLIEYTFEFLANAGVEEVFLYGGAHSDKLESYINASKWRAPSSPFKQFTFLKSTSTSVGDVMRDLDGKHLITGDFLVVSGDVISNLPIEGALAKHRARREKDKNAIMTMILREAGRKHRTKASSVSPVFVVDPTKDRCLHYEEIDHHSPESSRLNIDPEIITTFSEIDIRQDLIDCSIDICTPDVLSLWSDSFDYQTPRKQFLYGVLKDYELNGKTIHTHIIEDHYAARVRNLKAYDAISKDIISRWAYPLCPDTNLLPGHNYELRKGTLYQEQDVTLARSCVVGRRTVLGQGTRIGDKTTVKDTVFGRNCKIGKNVTLDGAYIWDNVVIGDDTTVHNAIIANDVVVGSNCTVKQGALLSFNVKIANGVTVSEGRRITTAPGEDGTLQANDPEIVGQGGEGYEYVPYDDSDDEDEDETASNASSGLIYNMANLSLSTDSISTLSSEVSDYGGSRAGSFATSMSDDEEQDSHFIQDAAASLYDSLRDGVTSDVVQLELVSLRMTANASDHEVRRAVTSAFMKRVAQLMEGGQGAGDAVHDILSKYHEIMERALFDRDSIKKLDQVDLLVLFQQELVQRPRGETVLLFVAKELYELEVIEEEAYDQWWADERSNSTEEMRKVRSQTQQFIDWLANAEEEESSEEEESDDE</sequence>
<dbReference type="Pfam" id="PF02020">
    <property type="entry name" value="W2"/>
    <property type="match status" value="1"/>
</dbReference>
<evidence type="ECO:0000256" key="9">
    <source>
        <dbReference type="ARBA" id="ARBA00044144"/>
    </source>
</evidence>
<feature type="region of interest" description="Disordered" evidence="12">
    <location>
        <begin position="430"/>
        <end position="474"/>
    </location>
</feature>
<dbReference type="FunFam" id="2.160.10.10:FF:000053">
    <property type="entry name" value="Probable translation initiation factor eIF-2B subunit epsilon"/>
    <property type="match status" value="1"/>
</dbReference>
<reference evidence="15" key="1">
    <citation type="journal article" date="2017" name="Genome Biol.">
        <title>Comparative genomics reveals high biological diversity and specific adaptations in the industrially and medically important fungal genus Aspergillus.</title>
        <authorList>
            <person name="de Vries R.P."/>
            <person name="Riley R."/>
            <person name="Wiebenga A."/>
            <person name="Aguilar-Osorio G."/>
            <person name="Amillis S."/>
            <person name="Uchima C.A."/>
            <person name="Anderluh G."/>
            <person name="Asadollahi M."/>
            <person name="Askin M."/>
            <person name="Barry K."/>
            <person name="Battaglia E."/>
            <person name="Bayram O."/>
            <person name="Benocci T."/>
            <person name="Braus-Stromeyer S.A."/>
            <person name="Caldana C."/>
            <person name="Canovas D."/>
            <person name="Cerqueira G.C."/>
            <person name="Chen F."/>
            <person name="Chen W."/>
            <person name="Choi C."/>
            <person name="Clum A."/>
            <person name="Dos Santos R.A."/>
            <person name="Damasio A.R."/>
            <person name="Diallinas G."/>
            <person name="Emri T."/>
            <person name="Fekete E."/>
            <person name="Flipphi M."/>
            <person name="Freyberg S."/>
            <person name="Gallo A."/>
            <person name="Gournas C."/>
            <person name="Habgood R."/>
            <person name="Hainaut M."/>
            <person name="Harispe M.L."/>
            <person name="Henrissat B."/>
            <person name="Hilden K.S."/>
            <person name="Hope R."/>
            <person name="Hossain A."/>
            <person name="Karabika E."/>
            <person name="Karaffa L."/>
            <person name="Karanyi Z."/>
            <person name="Krasevec N."/>
            <person name="Kuo A."/>
            <person name="Kusch H."/>
            <person name="LaButti K."/>
            <person name="Lagendijk E.L."/>
            <person name="Lapidus A."/>
            <person name="Levasseur A."/>
            <person name="Lindquist E."/>
            <person name="Lipzen A."/>
            <person name="Logrieco A.F."/>
            <person name="MacCabe A."/>
            <person name="Maekelae M.R."/>
            <person name="Malavazi I."/>
            <person name="Melin P."/>
            <person name="Meyer V."/>
            <person name="Mielnichuk N."/>
            <person name="Miskei M."/>
            <person name="Molnar A.P."/>
            <person name="Mule G."/>
            <person name="Ngan C.Y."/>
            <person name="Orejas M."/>
            <person name="Orosz E."/>
            <person name="Ouedraogo J.P."/>
            <person name="Overkamp K.M."/>
            <person name="Park H.-S."/>
            <person name="Perrone G."/>
            <person name="Piumi F."/>
            <person name="Punt P.J."/>
            <person name="Ram A.F."/>
            <person name="Ramon A."/>
            <person name="Rauscher S."/>
            <person name="Record E."/>
            <person name="Riano-Pachon D.M."/>
            <person name="Robert V."/>
            <person name="Roehrig J."/>
            <person name="Ruller R."/>
            <person name="Salamov A."/>
            <person name="Salih N.S."/>
            <person name="Samson R.A."/>
            <person name="Sandor E."/>
            <person name="Sanguinetti M."/>
            <person name="Schuetze T."/>
            <person name="Sepcic K."/>
            <person name="Shelest E."/>
            <person name="Sherlock G."/>
            <person name="Sophianopoulou V."/>
            <person name="Squina F.M."/>
            <person name="Sun H."/>
            <person name="Susca A."/>
            <person name="Todd R.B."/>
            <person name="Tsang A."/>
            <person name="Unkles S.E."/>
            <person name="van de Wiele N."/>
            <person name="van Rossen-Uffink D."/>
            <person name="Oliveira J.V."/>
            <person name="Vesth T.C."/>
            <person name="Visser J."/>
            <person name="Yu J.-H."/>
            <person name="Zhou M."/>
            <person name="Andersen M.R."/>
            <person name="Archer D.B."/>
            <person name="Baker S.E."/>
            <person name="Benoit I."/>
            <person name="Brakhage A.A."/>
            <person name="Braus G.H."/>
            <person name="Fischer R."/>
            <person name="Frisvad J.C."/>
            <person name="Goldman G.H."/>
            <person name="Houbraken J."/>
            <person name="Oakley B."/>
            <person name="Pocsi I."/>
            <person name="Scazzocchio C."/>
            <person name="Seiboth B."/>
            <person name="vanKuyk P.A."/>
            <person name="Wortman J."/>
            <person name="Dyer P.S."/>
            <person name="Grigoriev I.V."/>
        </authorList>
    </citation>
    <scope>NUCLEOTIDE SEQUENCE [LARGE SCALE GENOMIC DNA]</scope>
    <source>
        <strain evidence="15">CBS 583.65</strain>
    </source>
</reference>
<dbReference type="EMBL" id="KV878129">
    <property type="protein sequence ID" value="OJJ02561.1"/>
    <property type="molecule type" value="Genomic_DNA"/>
</dbReference>
<dbReference type="Proteomes" id="UP000184073">
    <property type="component" value="Unassembled WGS sequence"/>
</dbReference>
<evidence type="ECO:0000259" key="13">
    <source>
        <dbReference type="PROSITE" id="PS51363"/>
    </source>
</evidence>
<dbReference type="InterPro" id="IPR029044">
    <property type="entry name" value="Nucleotide-diphossugar_trans"/>
</dbReference>
<gene>
    <name evidence="14" type="ORF">ASPVEDRAFT_133335</name>
</gene>
<dbReference type="GO" id="GO:0005851">
    <property type="term" value="C:eukaryotic translation initiation factor 2B complex"/>
    <property type="evidence" value="ECO:0007669"/>
    <property type="project" value="UniProtKB-ARBA"/>
</dbReference>
<dbReference type="Gene3D" id="2.160.10.10">
    <property type="entry name" value="Hexapeptide repeat proteins"/>
    <property type="match status" value="1"/>
</dbReference>
<dbReference type="SUPFAM" id="SSF53448">
    <property type="entry name" value="Nucleotide-diphospho-sugar transferases"/>
    <property type="match status" value="1"/>
</dbReference>
<keyword evidence="5" id="KW-0396">Initiation factor</keyword>
<evidence type="ECO:0000313" key="15">
    <source>
        <dbReference type="Proteomes" id="UP000184073"/>
    </source>
</evidence>
<dbReference type="SUPFAM" id="SSF51161">
    <property type="entry name" value="Trimeric LpxA-like enzymes"/>
    <property type="match status" value="1"/>
</dbReference>
<dbReference type="InterPro" id="IPR005835">
    <property type="entry name" value="NTP_transferase_dom"/>
</dbReference>
<dbReference type="CDD" id="cd05787">
    <property type="entry name" value="LbH_eIF2B_epsilon"/>
    <property type="match status" value="1"/>
</dbReference>
<proteinExistence type="inferred from homology"/>
<evidence type="ECO:0000256" key="7">
    <source>
        <dbReference type="ARBA" id="ARBA00030179"/>
    </source>
</evidence>
<evidence type="ECO:0000313" key="14">
    <source>
        <dbReference type="EMBL" id="OJJ02561.1"/>
    </source>
</evidence>
<dbReference type="CDD" id="cd04197">
    <property type="entry name" value="eIF-2B_epsilon_N"/>
    <property type="match status" value="1"/>
</dbReference>
<feature type="compositionally biased region" description="Acidic residues" evidence="12">
    <location>
        <begin position="460"/>
        <end position="472"/>
    </location>
</feature>
<dbReference type="Pfam" id="PF25084">
    <property type="entry name" value="LbH_EIF2B"/>
    <property type="match status" value="1"/>
</dbReference>
<comment type="similarity">
    <text evidence="2">Belongs to the eIF-2B gamma/epsilon subunits family.</text>
</comment>
<dbReference type="PANTHER" id="PTHR45887">
    <property type="entry name" value="TRANSLATION INITIATION FACTOR EIF-2B SUBUNIT EPSILON"/>
    <property type="match status" value="1"/>
</dbReference>
<comment type="subcellular location">
    <subcellularLocation>
        <location evidence="1">Cytoplasm</location>
        <location evidence="1">Cytosol</location>
    </subcellularLocation>
</comment>
<dbReference type="InterPro" id="IPR051956">
    <property type="entry name" value="eIF2B_epsilon"/>
</dbReference>
<evidence type="ECO:0000256" key="1">
    <source>
        <dbReference type="ARBA" id="ARBA00004514"/>
    </source>
</evidence>
<keyword evidence="6" id="KW-0648">Protein biosynthesis</keyword>
<dbReference type="GO" id="GO:0005085">
    <property type="term" value="F:guanyl-nucleotide exchange factor activity"/>
    <property type="evidence" value="ECO:0007669"/>
    <property type="project" value="InterPro"/>
</dbReference>
<dbReference type="InterPro" id="IPR003307">
    <property type="entry name" value="W2_domain"/>
</dbReference>
<dbReference type="RefSeq" id="XP_040668323.1">
    <property type="nucleotide sequence ID" value="XM_040807021.1"/>
</dbReference>
<dbReference type="InterPro" id="IPR044123">
    <property type="entry name" value="W2_eIF2B_epsilon"/>
</dbReference>
<dbReference type="AlphaFoldDB" id="A0A1L9PM31"/>
<protein>
    <recommendedName>
        <fullName evidence="3">Mannose-1-phosphate guanyltransferase</fullName>
    </recommendedName>
    <alternativeName>
        <fullName evidence="8">GDP-mannose pyrophosphorylase</fullName>
    </alternativeName>
    <alternativeName>
        <fullName evidence="7">GTP-mannose-1-phosphate guanylyltransferase</fullName>
    </alternativeName>
    <alternativeName>
        <fullName evidence="9">Translation initiation factor eIF2B subunit epsilon</fullName>
    </alternativeName>
    <alternativeName>
        <fullName evidence="10">eIF2B GDP-GTP exchange factor subunit epsilon</fullName>
    </alternativeName>
</protein>
<dbReference type="FunFam" id="3.90.550.10:FF:000066">
    <property type="entry name" value="Translation initiation factor eIF-2B subunit epsilon"/>
    <property type="match status" value="1"/>
</dbReference>
<dbReference type="FunFam" id="1.25.40.180:FF:000022">
    <property type="entry name" value="Translation initiation factor eIF-2B epsilon subunit"/>
    <property type="match status" value="1"/>
</dbReference>
<keyword evidence="4" id="KW-0963">Cytoplasm</keyword>
<dbReference type="GO" id="GO:0005829">
    <property type="term" value="C:cytosol"/>
    <property type="evidence" value="ECO:0007669"/>
    <property type="project" value="UniProtKB-SubCell"/>
</dbReference>
<dbReference type="VEuPathDB" id="FungiDB:ASPVEDRAFT_133335"/>
<feature type="domain" description="W2" evidence="13">
    <location>
        <begin position="520"/>
        <end position="695"/>
    </location>
</feature>
<evidence type="ECO:0000256" key="12">
    <source>
        <dbReference type="SAM" id="MobiDB-lite"/>
    </source>
</evidence>
<organism evidence="14 15">
    <name type="scientific">Aspergillus versicolor CBS 583.65</name>
    <dbReference type="NCBI Taxonomy" id="1036611"/>
    <lineage>
        <taxon>Eukaryota</taxon>
        <taxon>Fungi</taxon>
        <taxon>Dikarya</taxon>
        <taxon>Ascomycota</taxon>
        <taxon>Pezizomycotina</taxon>
        <taxon>Eurotiomycetes</taxon>
        <taxon>Eurotiomycetidae</taxon>
        <taxon>Eurotiales</taxon>
        <taxon>Aspergillaceae</taxon>
        <taxon>Aspergillus</taxon>
        <taxon>Aspergillus subgen. Nidulantes</taxon>
    </lineage>
</organism>
<keyword evidence="15" id="KW-1185">Reference proteome</keyword>
<dbReference type="InterPro" id="IPR011004">
    <property type="entry name" value="Trimer_LpxA-like_sf"/>
</dbReference>
<dbReference type="PROSITE" id="PS51363">
    <property type="entry name" value="W2"/>
    <property type="match status" value="1"/>
</dbReference>
<dbReference type="GO" id="GO:0003743">
    <property type="term" value="F:translation initiation factor activity"/>
    <property type="evidence" value="ECO:0007669"/>
    <property type="project" value="UniProtKB-KW"/>
</dbReference>
<dbReference type="Gene3D" id="1.25.40.180">
    <property type="match status" value="1"/>
</dbReference>
<evidence type="ECO:0000256" key="4">
    <source>
        <dbReference type="ARBA" id="ARBA00022490"/>
    </source>
</evidence>
<comment type="subunit">
    <text evidence="11">Component of the translation initiation factor 2B (eIF2B) complex which is a heterodecamer of two sets of five different subunits: alpha, beta, gamma, delta and epsilon. Subunits alpha, beta and delta comprise a regulatory subcomplex and subunits epsilon and gamma comprise a catalytic subcomplex. Within the complex, the hexameric regulatory complex resides at the center, with the two heterodimeric catalytic subcomplexes bound on opposite sides.</text>
</comment>
<dbReference type="PANTHER" id="PTHR45887:SF1">
    <property type="entry name" value="TRANSLATION INITIATION FACTOR EIF-2B SUBUNIT EPSILON"/>
    <property type="match status" value="1"/>
</dbReference>
<dbReference type="Pfam" id="PF00483">
    <property type="entry name" value="NTP_transferase"/>
    <property type="match status" value="1"/>
</dbReference>
<dbReference type="STRING" id="1036611.A0A1L9PM31"/>
<dbReference type="GO" id="GO:0031369">
    <property type="term" value="F:translation initiation factor binding"/>
    <property type="evidence" value="ECO:0007669"/>
    <property type="project" value="InterPro"/>
</dbReference>